<protein>
    <recommendedName>
        <fullName evidence="3">SLH domain-containing protein</fullName>
    </recommendedName>
</protein>
<reference evidence="4 5" key="2">
    <citation type="submission" date="2007-06" db="EMBL/GenBank/DDBJ databases">
        <title>Draft genome sequence of Pseudoflavonifractor capillosus ATCC 29799.</title>
        <authorList>
            <person name="Sudarsanam P."/>
            <person name="Ley R."/>
            <person name="Guruge J."/>
            <person name="Turnbaugh P.J."/>
            <person name="Mahowald M."/>
            <person name="Liep D."/>
            <person name="Gordon J."/>
        </authorList>
    </citation>
    <scope>NUCLEOTIDE SEQUENCE [LARGE SCALE GENOMIC DNA]</scope>
    <source>
        <strain evidence="4 5">ATCC 29799</strain>
    </source>
</reference>
<gene>
    <name evidence="4" type="ORF">BACCAP_04667</name>
</gene>
<keyword evidence="2" id="KW-0732">Signal</keyword>
<evidence type="ECO:0000313" key="4">
    <source>
        <dbReference type="EMBL" id="EDM97524.1"/>
    </source>
</evidence>
<dbReference type="Pfam" id="PF00395">
    <property type="entry name" value="SLH"/>
    <property type="match status" value="2"/>
</dbReference>
<reference evidence="4 5" key="1">
    <citation type="submission" date="2007-04" db="EMBL/GenBank/DDBJ databases">
        <authorList>
            <person name="Fulton L."/>
            <person name="Clifton S."/>
            <person name="Fulton B."/>
            <person name="Xu J."/>
            <person name="Minx P."/>
            <person name="Pepin K.H."/>
            <person name="Johnson M."/>
            <person name="Thiruvilangam P."/>
            <person name="Bhonagiri V."/>
            <person name="Nash W.E."/>
            <person name="Mardis E.R."/>
            <person name="Wilson R.K."/>
        </authorList>
    </citation>
    <scope>NUCLEOTIDE SEQUENCE [LARGE SCALE GENOMIC DNA]</scope>
    <source>
        <strain evidence="4 5">ATCC 29799</strain>
    </source>
</reference>
<organism evidence="4 5">
    <name type="scientific">Pseudoflavonifractor capillosus ATCC 29799</name>
    <dbReference type="NCBI Taxonomy" id="411467"/>
    <lineage>
        <taxon>Bacteria</taxon>
        <taxon>Bacillati</taxon>
        <taxon>Bacillota</taxon>
        <taxon>Clostridia</taxon>
        <taxon>Eubacteriales</taxon>
        <taxon>Oscillospiraceae</taxon>
        <taxon>Pseudoflavonifractor</taxon>
    </lineage>
</organism>
<evidence type="ECO:0000256" key="1">
    <source>
        <dbReference type="ARBA" id="ARBA00022737"/>
    </source>
</evidence>
<dbReference type="OrthoDB" id="1862779at2"/>
<feature type="domain" description="SLH" evidence="3">
    <location>
        <begin position="153"/>
        <end position="216"/>
    </location>
</feature>
<feature type="domain" description="SLH" evidence="3">
    <location>
        <begin position="269"/>
        <end position="324"/>
    </location>
</feature>
<evidence type="ECO:0000313" key="5">
    <source>
        <dbReference type="Proteomes" id="UP000003639"/>
    </source>
</evidence>
<dbReference type="EMBL" id="AAXG02000053">
    <property type="protein sequence ID" value="EDM97524.1"/>
    <property type="molecule type" value="Genomic_DNA"/>
</dbReference>
<proteinExistence type="predicted"/>
<keyword evidence="5" id="KW-1185">Reference proteome</keyword>
<dbReference type="STRING" id="411467.BACCAP_04667"/>
<dbReference type="eggNOG" id="COG3757">
    <property type="taxonomic scope" value="Bacteria"/>
</dbReference>
<comment type="caution">
    <text evidence="4">The sequence shown here is derived from an EMBL/GenBank/DDBJ whole genome shotgun (WGS) entry which is preliminary data.</text>
</comment>
<feature type="signal peptide" evidence="2">
    <location>
        <begin position="1"/>
        <end position="27"/>
    </location>
</feature>
<keyword evidence="1" id="KW-0677">Repeat</keyword>
<evidence type="ECO:0000256" key="2">
    <source>
        <dbReference type="SAM" id="SignalP"/>
    </source>
</evidence>
<sequence length="324" mass="35759">MRYRKKILSLLLTAVLAVGVLATGAFAGEIDTDTVDLGNVKFIGVYAQEEETLQLTYTDYESGETIKEEITATVYTLFNTADTMVYTHSAVSKFMPYRLQADGSYKQEGLGVQGGFKWTVSTFADRPAELYRLTPDRDAADVFFRVKDLTTGGGVRFSDVPDGAWYADTVKWAVEKGITTGTSATTFSPDTPCTTAEIITFFWRAAGSPASGAALTYKDVPDDAWYRDAAVWACEKGLVEGDTFGGDMPCTRLSTVIYLWTLEGKPRHGSNHFQDVEINGPYHYPVGWAVAEEITTGTSDTTFSPDLVCSRAQIVTFLYRYMMR</sequence>
<feature type="chain" id="PRO_5002700989" description="SLH domain-containing protein" evidence="2">
    <location>
        <begin position="28"/>
        <end position="324"/>
    </location>
</feature>
<dbReference type="InterPro" id="IPR001119">
    <property type="entry name" value="SLH_dom"/>
</dbReference>
<dbReference type="RefSeq" id="WP_006575116.1">
    <property type="nucleotide sequence ID" value="NZ_AAXG02000053.1"/>
</dbReference>
<name>A6P2D7_9FIRM</name>
<dbReference type="Proteomes" id="UP000003639">
    <property type="component" value="Unassembled WGS sequence"/>
</dbReference>
<dbReference type="PROSITE" id="PS51272">
    <property type="entry name" value="SLH"/>
    <property type="match status" value="2"/>
</dbReference>
<accession>A6P2D7</accession>
<evidence type="ECO:0000259" key="3">
    <source>
        <dbReference type="PROSITE" id="PS51272"/>
    </source>
</evidence>
<dbReference type="AlphaFoldDB" id="A6P2D7"/>